<keyword evidence="5" id="KW-1185">Reference proteome</keyword>
<dbReference type="RefSeq" id="WP_242943035.1">
    <property type="nucleotide sequence ID" value="NZ_FUXZ01000013.1"/>
</dbReference>
<dbReference type="InterPro" id="IPR004843">
    <property type="entry name" value="Calcineurin-like_PHP"/>
</dbReference>
<sequence length="291" mass="32869">MNKKKIIIFSFLVIMFFYLVWSNVTFMTTRYTIESGKIPKEFDGFKIVQLSDLHNANFGKDNSKLIKTIKKQKPDMIAVTGDFIDGSKPNVKAAEEMAKNLVEIAPCYYVSGNHEASLEKSKFDEFIEVIKGYGVNVLENDVSSINKNEVNIQIVGLQDLSFLERDAGADNSEDIKLEDFVDSDYSALENNEKINKDLYTIVLEHRPTFIDYFSEKDTDLVLTGHAHGGWLRIPFVGGLVAPDQGLFPKYDTGKYTKDDTVMIVSRGLGNSIIPFRVNNRPELVVVELKSK</sequence>
<dbReference type="GO" id="GO:0008758">
    <property type="term" value="F:UDP-2,3-diacylglucosamine hydrolase activity"/>
    <property type="evidence" value="ECO:0007669"/>
    <property type="project" value="TreeGrafter"/>
</dbReference>
<organism evidence="4 5">
    <name type="scientific">Eubacterium uniforme</name>
    <dbReference type="NCBI Taxonomy" id="39495"/>
    <lineage>
        <taxon>Bacteria</taxon>
        <taxon>Bacillati</taxon>
        <taxon>Bacillota</taxon>
        <taxon>Clostridia</taxon>
        <taxon>Eubacteriales</taxon>
        <taxon>Eubacteriaceae</taxon>
        <taxon>Eubacterium</taxon>
    </lineage>
</organism>
<keyword evidence="1" id="KW-0479">Metal-binding</keyword>
<feature type="domain" description="Calcineurin-like phosphoesterase" evidence="3">
    <location>
        <begin position="45"/>
        <end position="228"/>
    </location>
</feature>
<dbReference type="GO" id="GO:0009245">
    <property type="term" value="P:lipid A biosynthetic process"/>
    <property type="evidence" value="ECO:0007669"/>
    <property type="project" value="TreeGrafter"/>
</dbReference>
<evidence type="ECO:0000256" key="1">
    <source>
        <dbReference type="ARBA" id="ARBA00022723"/>
    </source>
</evidence>
<evidence type="ECO:0000313" key="4">
    <source>
        <dbReference type="EMBL" id="SKA70453.1"/>
    </source>
</evidence>
<reference evidence="4 5" key="1">
    <citation type="submission" date="2017-02" db="EMBL/GenBank/DDBJ databases">
        <authorList>
            <person name="Peterson S.W."/>
        </authorList>
    </citation>
    <scope>NUCLEOTIDE SEQUENCE [LARGE SCALE GENOMIC DNA]</scope>
    <source>
        <strain evidence="4 5">ATCC 35992</strain>
    </source>
</reference>
<dbReference type="Pfam" id="PF00149">
    <property type="entry name" value="Metallophos"/>
    <property type="match status" value="1"/>
</dbReference>
<protein>
    <recommendedName>
        <fullName evidence="3">Calcineurin-like phosphoesterase domain-containing protein</fullName>
    </recommendedName>
</protein>
<dbReference type="GO" id="GO:0046872">
    <property type="term" value="F:metal ion binding"/>
    <property type="evidence" value="ECO:0007669"/>
    <property type="project" value="UniProtKB-KW"/>
</dbReference>
<dbReference type="Gene3D" id="3.60.21.10">
    <property type="match status" value="1"/>
</dbReference>
<accession>A0A1T4VZP3</accession>
<dbReference type="STRING" id="39495.SAMN02745111_02038"/>
<keyword evidence="2" id="KW-0378">Hydrolase</keyword>
<dbReference type="EMBL" id="FUXZ01000013">
    <property type="protein sequence ID" value="SKA70453.1"/>
    <property type="molecule type" value="Genomic_DNA"/>
</dbReference>
<evidence type="ECO:0000256" key="2">
    <source>
        <dbReference type="ARBA" id="ARBA00022801"/>
    </source>
</evidence>
<dbReference type="GO" id="GO:0016020">
    <property type="term" value="C:membrane"/>
    <property type="evidence" value="ECO:0007669"/>
    <property type="project" value="GOC"/>
</dbReference>
<proteinExistence type="predicted"/>
<dbReference type="PANTHER" id="PTHR31302">
    <property type="entry name" value="TRANSMEMBRANE PROTEIN WITH METALLOPHOSPHOESTERASE DOMAIN-RELATED"/>
    <property type="match status" value="1"/>
</dbReference>
<dbReference type="AlphaFoldDB" id="A0A1T4VZP3"/>
<dbReference type="InterPro" id="IPR029052">
    <property type="entry name" value="Metallo-depent_PP-like"/>
</dbReference>
<dbReference type="InterPro" id="IPR051158">
    <property type="entry name" value="Metallophosphoesterase_sf"/>
</dbReference>
<dbReference type="SUPFAM" id="SSF56300">
    <property type="entry name" value="Metallo-dependent phosphatases"/>
    <property type="match status" value="1"/>
</dbReference>
<evidence type="ECO:0000313" key="5">
    <source>
        <dbReference type="Proteomes" id="UP000190814"/>
    </source>
</evidence>
<dbReference type="Proteomes" id="UP000190814">
    <property type="component" value="Unassembled WGS sequence"/>
</dbReference>
<dbReference type="PANTHER" id="PTHR31302:SF31">
    <property type="entry name" value="PHOSPHODIESTERASE YAEI"/>
    <property type="match status" value="1"/>
</dbReference>
<gene>
    <name evidence="4" type="ORF">SAMN02745111_02038</name>
</gene>
<name>A0A1T4VZP3_9FIRM</name>
<dbReference type="CDD" id="cd07385">
    <property type="entry name" value="MPP_YkuE_C"/>
    <property type="match status" value="1"/>
</dbReference>
<evidence type="ECO:0000259" key="3">
    <source>
        <dbReference type="Pfam" id="PF00149"/>
    </source>
</evidence>